<dbReference type="RefSeq" id="WP_022456868.1">
    <property type="nucleotide sequence ID" value="NZ_JAKZMM010000002.1"/>
</dbReference>
<protein>
    <submittedName>
        <fullName evidence="1">Uncharacterized protein</fullName>
    </submittedName>
</protein>
<sequence>MSEQELREFEENIVKGANVAFQRLVSQKMKEDGELVFSRNGHIFRVKASELDKVMS</sequence>
<evidence type="ECO:0000313" key="2">
    <source>
        <dbReference type="Proteomes" id="UP001165444"/>
    </source>
</evidence>
<dbReference type="EMBL" id="JAKZMM010000002">
    <property type="protein sequence ID" value="MCJ2379266.1"/>
    <property type="molecule type" value="Genomic_DNA"/>
</dbReference>
<gene>
    <name evidence="1" type="ORF">MUN53_01310</name>
</gene>
<accession>A0ABT0BX03</accession>
<reference evidence="1 2" key="1">
    <citation type="submission" date="2022-03" db="EMBL/GenBank/DDBJ databases">
        <title>Parabacteroides sp. nov. isolated from swine feces.</title>
        <authorList>
            <person name="Bak J.E."/>
        </authorList>
    </citation>
    <scope>NUCLEOTIDE SEQUENCE [LARGE SCALE GENOMIC DNA]</scope>
    <source>
        <strain evidence="1 2">AGMB00274</strain>
    </source>
</reference>
<proteinExistence type="predicted"/>
<comment type="caution">
    <text evidence="1">The sequence shown here is derived from an EMBL/GenBank/DDBJ whole genome shotgun (WGS) entry which is preliminary data.</text>
</comment>
<name>A0ABT0BX03_9BACT</name>
<dbReference type="Proteomes" id="UP001165444">
    <property type="component" value="Unassembled WGS sequence"/>
</dbReference>
<evidence type="ECO:0000313" key="1">
    <source>
        <dbReference type="EMBL" id="MCJ2379266.1"/>
    </source>
</evidence>
<keyword evidence="2" id="KW-1185">Reference proteome</keyword>
<organism evidence="1 2">
    <name type="scientific">Parabacteroides faecalis</name>
    <dbReference type="NCBI Taxonomy" id="2924040"/>
    <lineage>
        <taxon>Bacteria</taxon>
        <taxon>Pseudomonadati</taxon>
        <taxon>Bacteroidota</taxon>
        <taxon>Bacteroidia</taxon>
        <taxon>Bacteroidales</taxon>
        <taxon>Tannerellaceae</taxon>
        <taxon>Parabacteroides</taxon>
    </lineage>
</organism>